<accession>A0A8S1UG74</accession>
<dbReference type="GO" id="GO:0044773">
    <property type="term" value="P:mitotic DNA damage checkpoint signaling"/>
    <property type="evidence" value="ECO:0007669"/>
    <property type="project" value="TreeGrafter"/>
</dbReference>
<feature type="coiled-coil region" evidence="2">
    <location>
        <begin position="61"/>
        <end position="88"/>
    </location>
</feature>
<evidence type="ECO:0000259" key="4">
    <source>
        <dbReference type="PROSITE" id="PS50011"/>
    </source>
</evidence>
<evidence type="ECO:0000313" key="6">
    <source>
        <dbReference type="Proteomes" id="UP000683925"/>
    </source>
</evidence>
<gene>
    <name evidence="5" type="ORF">POCTA_138.1.T0400125</name>
</gene>
<feature type="domain" description="Protein kinase" evidence="4">
    <location>
        <begin position="27"/>
        <end position="295"/>
    </location>
</feature>
<protein>
    <recommendedName>
        <fullName evidence="4">Protein kinase domain-containing protein</fullName>
    </recommendedName>
</protein>
<feature type="binding site" evidence="1">
    <location>
        <position position="59"/>
    </location>
    <ligand>
        <name>ATP</name>
        <dbReference type="ChEBI" id="CHEBI:30616"/>
    </ligand>
</feature>
<dbReference type="InterPro" id="IPR017441">
    <property type="entry name" value="Protein_kinase_ATP_BS"/>
</dbReference>
<sequence>MLQQNQPKQEINNTIDAPIGLYPKRQFIIEGVLGRGKNSQVFLAKPVQWGTFQNKVALKFRQSYKDEMKQLYQKVIEYQNKFETQNNQNDNQSNFIRIYDQFDYSEYLVTVMEVGQNDLSSYQKKYQNITFQQKQLFCKQMLQSIIFLHSLNVIHKDISLDCYLMIGLSVKLVNFGFANKRTNFKGFDIEDVIVNQKFKPPETYNQEYTAAADVWSLACIFYEIMKGSSLFQGKNLEELRQQKENQSYISEKIDDLQITDEWKQTMKKMLYQQPNLRISPKDAMEQLSKKSSAFIIQKFSQPNFVAQQQYPIAQQSQNQFRQFNQDIQQPQLQSSIVIQINAMITALDQPNSINQLLQQKEQSRKLLVSLKDKIQQLQNQFENNITSLEPVLSFDNNQQNQKPQQKELPPAVQQSLDEIKKRCLDIEEKCISNSEQAVLNQNLQTINKEIEILKNNTENLDRRQKEYQELQQQVNQLKEGQKAVMKSKILEEELQLLKKENQAKRQALSLQKEIETSNKNIIELEQSVYTINYLQDQKLKQQIQIDNLKKEISIYAALENEIKIQGDELLELKCQQKQYKFLEVEIQNNVKTIESLKVSCQQLPYVQKSFEEQQQEIEKLKQQLSQLDNLQAEIKKNTNLITQMKNKNYGLTQLQKDAEKLKKEISSLESDFQKTIETEKQIANLSEQKQQLKEQQQQKLEQNRNQEKQMLEYK</sequence>
<dbReference type="InterPro" id="IPR000719">
    <property type="entry name" value="Prot_kinase_dom"/>
</dbReference>
<feature type="region of interest" description="Disordered" evidence="3">
    <location>
        <begin position="692"/>
        <end position="714"/>
    </location>
</feature>
<dbReference type="PANTHER" id="PTHR44167">
    <property type="entry name" value="OVARIAN-SPECIFIC SERINE/THREONINE-PROTEIN KINASE LOK-RELATED"/>
    <property type="match status" value="1"/>
</dbReference>
<keyword evidence="1" id="KW-0547">Nucleotide-binding</keyword>
<comment type="caution">
    <text evidence="5">The sequence shown here is derived from an EMBL/GenBank/DDBJ whole genome shotgun (WGS) entry which is preliminary data.</text>
</comment>
<evidence type="ECO:0000313" key="5">
    <source>
        <dbReference type="EMBL" id="CAD8161626.1"/>
    </source>
</evidence>
<dbReference type="PROSITE" id="PS00107">
    <property type="entry name" value="PROTEIN_KINASE_ATP"/>
    <property type="match status" value="1"/>
</dbReference>
<reference evidence="5" key="1">
    <citation type="submission" date="2021-01" db="EMBL/GenBank/DDBJ databases">
        <authorList>
            <consortium name="Genoscope - CEA"/>
            <person name="William W."/>
        </authorList>
    </citation>
    <scope>NUCLEOTIDE SEQUENCE</scope>
</reference>
<dbReference type="FunFam" id="1.10.510.10:FF:001940">
    <property type="entry name" value="Predicted protein"/>
    <property type="match status" value="1"/>
</dbReference>
<feature type="coiled-coil region" evidence="2">
    <location>
        <begin position="436"/>
        <end position="575"/>
    </location>
</feature>
<dbReference type="GO" id="GO:0004674">
    <property type="term" value="F:protein serine/threonine kinase activity"/>
    <property type="evidence" value="ECO:0007669"/>
    <property type="project" value="TreeGrafter"/>
</dbReference>
<dbReference type="GO" id="GO:0005737">
    <property type="term" value="C:cytoplasm"/>
    <property type="evidence" value="ECO:0007669"/>
    <property type="project" value="TreeGrafter"/>
</dbReference>
<keyword evidence="2" id="KW-0175">Coiled coil</keyword>
<feature type="compositionally biased region" description="Basic and acidic residues" evidence="3">
    <location>
        <begin position="701"/>
        <end position="714"/>
    </location>
</feature>
<dbReference type="GO" id="GO:0005524">
    <property type="term" value="F:ATP binding"/>
    <property type="evidence" value="ECO:0007669"/>
    <property type="project" value="UniProtKB-UniRule"/>
</dbReference>
<dbReference type="EMBL" id="CAJJDP010000040">
    <property type="protein sequence ID" value="CAD8161626.1"/>
    <property type="molecule type" value="Genomic_DNA"/>
</dbReference>
<dbReference type="GO" id="GO:0005634">
    <property type="term" value="C:nucleus"/>
    <property type="evidence" value="ECO:0007669"/>
    <property type="project" value="TreeGrafter"/>
</dbReference>
<dbReference type="Pfam" id="PF00069">
    <property type="entry name" value="Pkinase"/>
    <property type="match status" value="1"/>
</dbReference>
<feature type="coiled-coil region" evidence="2">
    <location>
        <begin position="353"/>
        <end position="380"/>
    </location>
</feature>
<dbReference type="PANTHER" id="PTHR44167:SF18">
    <property type="entry name" value="PROTEIN KINASE DOMAIN-CONTAINING PROTEIN"/>
    <property type="match status" value="1"/>
</dbReference>
<organism evidence="5 6">
    <name type="scientific">Paramecium octaurelia</name>
    <dbReference type="NCBI Taxonomy" id="43137"/>
    <lineage>
        <taxon>Eukaryota</taxon>
        <taxon>Sar</taxon>
        <taxon>Alveolata</taxon>
        <taxon>Ciliophora</taxon>
        <taxon>Intramacronucleata</taxon>
        <taxon>Oligohymenophorea</taxon>
        <taxon>Peniculida</taxon>
        <taxon>Parameciidae</taxon>
        <taxon>Paramecium</taxon>
    </lineage>
</organism>
<proteinExistence type="predicted"/>
<name>A0A8S1UG74_PAROT</name>
<dbReference type="OMA" id="YPKRQFI"/>
<dbReference type="PROSITE" id="PS50011">
    <property type="entry name" value="PROTEIN_KINASE_DOM"/>
    <property type="match status" value="1"/>
</dbReference>
<keyword evidence="6" id="KW-1185">Reference proteome</keyword>
<dbReference type="Proteomes" id="UP000683925">
    <property type="component" value="Unassembled WGS sequence"/>
</dbReference>
<dbReference type="CDD" id="cd00180">
    <property type="entry name" value="PKc"/>
    <property type="match status" value="1"/>
</dbReference>
<evidence type="ECO:0000256" key="1">
    <source>
        <dbReference type="PROSITE-ProRule" id="PRU10141"/>
    </source>
</evidence>
<keyword evidence="1" id="KW-0067">ATP-binding</keyword>
<dbReference type="OrthoDB" id="311064at2759"/>
<evidence type="ECO:0000256" key="2">
    <source>
        <dbReference type="SAM" id="Coils"/>
    </source>
</evidence>
<dbReference type="AlphaFoldDB" id="A0A8S1UG74"/>
<evidence type="ECO:0000256" key="3">
    <source>
        <dbReference type="SAM" id="MobiDB-lite"/>
    </source>
</evidence>